<dbReference type="GO" id="GO:0007017">
    <property type="term" value="P:microtubule-based process"/>
    <property type="evidence" value="ECO:0007669"/>
    <property type="project" value="InterPro"/>
</dbReference>
<comment type="similarity">
    <text evidence="10">Belongs to the dynein light chain family.</text>
</comment>
<dbReference type="Proteomes" id="UP000323011">
    <property type="component" value="Unassembled WGS sequence"/>
</dbReference>
<dbReference type="PANTHER" id="PTHR11886:SF35">
    <property type="entry name" value="DYNEIN LIGHT CHAIN"/>
    <property type="match status" value="1"/>
</dbReference>
<evidence type="ECO:0000256" key="1">
    <source>
        <dbReference type="ARBA" id="ARBA00004123"/>
    </source>
</evidence>
<dbReference type="Pfam" id="PF01221">
    <property type="entry name" value="Dynein_light"/>
    <property type="match status" value="1"/>
</dbReference>
<comment type="subcellular location">
    <subcellularLocation>
        <location evidence="2 10">Cytoplasm</location>
        <location evidence="2 10">Cytoskeleton</location>
    </subcellularLocation>
    <subcellularLocation>
        <location evidence="1">Nucleus</location>
    </subcellularLocation>
</comment>
<dbReference type="GO" id="GO:0005868">
    <property type="term" value="C:cytoplasmic dynein complex"/>
    <property type="evidence" value="ECO:0007669"/>
    <property type="project" value="TreeGrafter"/>
</dbReference>
<dbReference type="GO" id="GO:0005874">
    <property type="term" value="C:microtubule"/>
    <property type="evidence" value="ECO:0007669"/>
    <property type="project" value="UniProtKB-KW"/>
</dbReference>
<evidence type="ECO:0000256" key="4">
    <source>
        <dbReference type="ARBA" id="ARBA00022490"/>
    </source>
</evidence>
<dbReference type="GO" id="GO:0015031">
    <property type="term" value="P:protein transport"/>
    <property type="evidence" value="ECO:0007669"/>
    <property type="project" value="UniProtKB-KW"/>
</dbReference>
<sequence length="94" mass="10391">MAAGGAASTIMSDMDDHGKMKADARSWIKEALDHSELTSEKQQAGYVKARLDEAYGPTWHCVVGSDFKAQFTHESKTFFFVSVGKTNVLLFRTT</sequence>
<dbReference type="Gene3D" id="3.30.740.10">
    <property type="entry name" value="Protein Inhibitor Of Neuronal Nitric Oxide Synthase"/>
    <property type="match status" value="1"/>
</dbReference>
<accession>A0A5A8E9P0</accession>
<evidence type="ECO:0000256" key="9">
    <source>
        <dbReference type="ARBA" id="ARBA00023242"/>
    </source>
</evidence>
<dbReference type="EMBL" id="VLTL01000116">
    <property type="protein sequence ID" value="KAA0160013.1"/>
    <property type="molecule type" value="Genomic_DNA"/>
</dbReference>
<keyword evidence="5 10" id="KW-0493">Microtubule</keyword>
<evidence type="ECO:0000256" key="10">
    <source>
        <dbReference type="RuleBase" id="RU365010"/>
    </source>
</evidence>
<dbReference type="InterPro" id="IPR001372">
    <property type="entry name" value="Dynein_light_chain_typ-1/2"/>
</dbReference>
<evidence type="ECO:0000313" key="13">
    <source>
        <dbReference type="EMBL" id="KAA0173417.1"/>
    </source>
</evidence>
<keyword evidence="15" id="KW-1185">Reference proteome</keyword>
<keyword evidence="3" id="KW-0813">Transport</keyword>
<dbReference type="Proteomes" id="UP000324907">
    <property type="component" value="Unassembled WGS sequence"/>
</dbReference>
<keyword evidence="9" id="KW-0539">Nucleus</keyword>
<proteinExistence type="inferred from homology"/>
<evidence type="ECO:0000256" key="6">
    <source>
        <dbReference type="ARBA" id="ARBA00022816"/>
    </source>
</evidence>
<evidence type="ECO:0000313" key="11">
    <source>
        <dbReference type="EMBL" id="KAA0151015.1"/>
    </source>
</evidence>
<keyword evidence="10" id="KW-0505">Motor protein</keyword>
<gene>
    <name evidence="13" type="ORF">FNF27_05057</name>
    <name evidence="12" type="ORF">FNF28_05593</name>
    <name evidence="11" type="ORF">FNF29_04905</name>
</gene>
<keyword evidence="6" id="KW-0509">mRNA transport</keyword>
<keyword evidence="8 10" id="KW-0206">Cytoskeleton</keyword>
<dbReference type="GO" id="GO:0005634">
    <property type="term" value="C:nucleus"/>
    <property type="evidence" value="ECO:0007669"/>
    <property type="project" value="UniProtKB-SubCell"/>
</dbReference>
<evidence type="ECO:0000313" key="15">
    <source>
        <dbReference type="Proteomes" id="UP000323011"/>
    </source>
</evidence>
<organism evidence="13 14">
    <name type="scientific">Cafeteria roenbergensis</name>
    <name type="common">Marine flagellate</name>
    <dbReference type="NCBI Taxonomy" id="33653"/>
    <lineage>
        <taxon>Eukaryota</taxon>
        <taxon>Sar</taxon>
        <taxon>Stramenopiles</taxon>
        <taxon>Bigyra</taxon>
        <taxon>Opalozoa</taxon>
        <taxon>Bicosoecida</taxon>
        <taxon>Cafeteriaceae</taxon>
        <taxon>Cafeteria</taxon>
    </lineage>
</organism>
<evidence type="ECO:0000256" key="7">
    <source>
        <dbReference type="ARBA" id="ARBA00022927"/>
    </source>
</evidence>
<dbReference type="InterPro" id="IPR037177">
    <property type="entry name" value="DLC_sf"/>
</dbReference>
<dbReference type="AlphaFoldDB" id="A0A5A8E9P0"/>
<name>A0A5A8E9P0_CAFRO</name>
<dbReference type="EMBL" id="VLTO01000033">
    <property type="protein sequence ID" value="KAA0173417.1"/>
    <property type="molecule type" value="Genomic_DNA"/>
</dbReference>
<evidence type="ECO:0000256" key="8">
    <source>
        <dbReference type="ARBA" id="ARBA00023212"/>
    </source>
</evidence>
<dbReference type="GO" id="GO:0045505">
    <property type="term" value="F:dynein intermediate chain binding"/>
    <property type="evidence" value="ECO:0007669"/>
    <property type="project" value="TreeGrafter"/>
</dbReference>
<reference evidence="14 15" key="1">
    <citation type="submission" date="2019-07" db="EMBL/GenBank/DDBJ databases">
        <title>Genomes of Cafeteria roenbergensis.</title>
        <authorList>
            <person name="Fischer M.G."/>
            <person name="Hackl T."/>
            <person name="Roman M."/>
        </authorList>
    </citation>
    <scope>NUCLEOTIDE SEQUENCE [LARGE SCALE GENOMIC DNA]</scope>
    <source>
        <strain evidence="11 15">BVI</strain>
        <strain evidence="13 14">E4-10P</strain>
        <strain evidence="12 16">RCC970-E3</strain>
    </source>
</reference>
<dbReference type="GO" id="GO:0051028">
    <property type="term" value="P:mRNA transport"/>
    <property type="evidence" value="ECO:0007669"/>
    <property type="project" value="UniProtKB-KW"/>
</dbReference>
<keyword evidence="10" id="KW-0243">Dynein</keyword>
<evidence type="ECO:0000313" key="16">
    <source>
        <dbReference type="Proteomes" id="UP000324907"/>
    </source>
</evidence>
<keyword evidence="4 10" id="KW-0963">Cytoplasm</keyword>
<dbReference type="OrthoDB" id="10033309at2759"/>
<evidence type="ECO:0000313" key="14">
    <source>
        <dbReference type="Proteomes" id="UP000322899"/>
    </source>
</evidence>
<comment type="caution">
    <text evidence="13">The sequence shown here is derived from an EMBL/GenBank/DDBJ whole genome shotgun (WGS) entry which is preliminary data.</text>
</comment>
<dbReference type="OMA" id="QFTHESK"/>
<dbReference type="SMART" id="SM01375">
    <property type="entry name" value="Dynein_light"/>
    <property type="match status" value="1"/>
</dbReference>
<protein>
    <recommendedName>
        <fullName evidence="10">Dynein light chain</fullName>
    </recommendedName>
</protein>
<evidence type="ECO:0000313" key="12">
    <source>
        <dbReference type="EMBL" id="KAA0160013.1"/>
    </source>
</evidence>
<dbReference type="PANTHER" id="PTHR11886">
    <property type="entry name" value="DYNEIN LIGHT CHAIN"/>
    <property type="match status" value="1"/>
</dbReference>
<dbReference type="Proteomes" id="UP000322899">
    <property type="component" value="Unassembled WGS sequence"/>
</dbReference>
<dbReference type="SUPFAM" id="SSF54648">
    <property type="entry name" value="DLC"/>
    <property type="match status" value="1"/>
</dbReference>
<keyword evidence="7" id="KW-0653">Protein transport</keyword>
<evidence type="ECO:0000256" key="5">
    <source>
        <dbReference type="ARBA" id="ARBA00022701"/>
    </source>
</evidence>
<dbReference type="FunFam" id="3.30.740.10:FF:000005">
    <property type="entry name" value="Dynein light chain"/>
    <property type="match status" value="1"/>
</dbReference>
<dbReference type="CDD" id="cd21450">
    <property type="entry name" value="DLC-like_DYNLL1-like"/>
    <property type="match status" value="1"/>
</dbReference>
<evidence type="ECO:0000256" key="2">
    <source>
        <dbReference type="ARBA" id="ARBA00004245"/>
    </source>
</evidence>
<dbReference type="EMBL" id="VLTN01000030">
    <property type="protein sequence ID" value="KAA0151015.1"/>
    <property type="molecule type" value="Genomic_DNA"/>
</dbReference>
<evidence type="ECO:0000256" key="3">
    <source>
        <dbReference type="ARBA" id="ARBA00022448"/>
    </source>
</evidence>